<dbReference type="Proteomes" id="UP000207598">
    <property type="component" value="Unassembled WGS sequence"/>
</dbReference>
<sequence length="85" mass="8683">MCRIALRKVIGAGATMPSITSAVVVPPEIVIGLFAAVINSPLVVTTPVSVVVSVCGTEEKPLMTKLAISEILLLHGSVCAPTGRS</sequence>
<name>A0A238L764_9RHOB</name>
<reference evidence="1 2" key="1">
    <citation type="submission" date="2017-05" db="EMBL/GenBank/DDBJ databases">
        <authorList>
            <person name="Song R."/>
            <person name="Chenine A.L."/>
            <person name="Ruprecht R.M."/>
        </authorList>
    </citation>
    <scope>NUCLEOTIDE SEQUENCE [LARGE SCALE GENOMIC DNA]</scope>
    <source>
        <strain evidence="1 2">CECT 8898</strain>
    </source>
</reference>
<dbReference type="AlphaFoldDB" id="A0A238L764"/>
<dbReference type="EMBL" id="FXYF01000046">
    <property type="protein sequence ID" value="SMX50934.1"/>
    <property type="molecule type" value="Genomic_DNA"/>
</dbReference>
<keyword evidence="2" id="KW-1185">Reference proteome</keyword>
<protein>
    <submittedName>
        <fullName evidence="1">Uncharacterized protein</fullName>
    </submittedName>
</protein>
<evidence type="ECO:0000313" key="1">
    <source>
        <dbReference type="EMBL" id="SMX50934.1"/>
    </source>
</evidence>
<gene>
    <name evidence="1" type="ORF">MAA8898_05141</name>
</gene>
<accession>A0A238L764</accession>
<organism evidence="1 2">
    <name type="scientific">Maliponia aquimaris</name>
    <dbReference type="NCBI Taxonomy" id="1673631"/>
    <lineage>
        <taxon>Bacteria</taxon>
        <taxon>Pseudomonadati</taxon>
        <taxon>Pseudomonadota</taxon>
        <taxon>Alphaproteobacteria</taxon>
        <taxon>Rhodobacterales</taxon>
        <taxon>Paracoccaceae</taxon>
        <taxon>Maliponia</taxon>
    </lineage>
</organism>
<proteinExistence type="predicted"/>
<evidence type="ECO:0000313" key="2">
    <source>
        <dbReference type="Proteomes" id="UP000207598"/>
    </source>
</evidence>